<proteinExistence type="evidence at transcript level"/>
<dbReference type="GO" id="GO:0006412">
    <property type="term" value="P:translation"/>
    <property type="evidence" value="ECO:0007669"/>
    <property type="project" value="InterPro"/>
</dbReference>
<evidence type="ECO:0000256" key="9">
    <source>
        <dbReference type="ARBA" id="ARBA00045766"/>
    </source>
</evidence>
<evidence type="ECO:0000256" key="1">
    <source>
        <dbReference type="ARBA" id="ARBA00004173"/>
    </source>
</evidence>
<dbReference type="InterPro" id="IPR051991">
    <property type="entry name" value="Mitoribosomal_protein_bL32"/>
</dbReference>
<dbReference type="EMBL" id="GEFH01004220">
    <property type="protein sequence ID" value="JAP64361.1"/>
    <property type="molecule type" value="mRNA"/>
</dbReference>
<accession>A0A131XF96</accession>
<dbReference type="AlphaFoldDB" id="A0A131XF96"/>
<evidence type="ECO:0000256" key="4">
    <source>
        <dbReference type="ARBA" id="ARBA00022980"/>
    </source>
</evidence>
<dbReference type="GO" id="GO:0003735">
    <property type="term" value="F:structural constituent of ribosome"/>
    <property type="evidence" value="ECO:0007669"/>
    <property type="project" value="InterPro"/>
</dbReference>
<evidence type="ECO:0000256" key="2">
    <source>
        <dbReference type="ARBA" id="ARBA00008560"/>
    </source>
</evidence>
<comment type="function">
    <text evidence="9">Component of the mitochondrial large ribosomal subunit (mt-LSU). The mitochondrial ribosome (mitoribosome) is a large ribonucleoprotein complex responsible for the synthesis of proteins inside mitochondria.</text>
</comment>
<comment type="subcellular location">
    <subcellularLocation>
        <location evidence="1">Mitochondrion</location>
    </subcellularLocation>
</comment>
<keyword evidence="5" id="KW-0496">Mitochondrion</keyword>
<evidence type="ECO:0000256" key="5">
    <source>
        <dbReference type="ARBA" id="ARBA00023128"/>
    </source>
</evidence>
<dbReference type="Pfam" id="PF01783">
    <property type="entry name" value="Ribosomal_L32p"/>
    <property type="match status" value="1"/>
</dbReference>
<dbReference type="NCBIfam" id="TIGR01031">
    <property type="entry name" value="rpmF_bact"/>
    <property type="match status" value="1"/>
</dbReference>
<dbReference type="PANTHER" id="PTHR21026">
    <property type="entry name" value="39S RIBOSOMAL PROTEIN L32, MITOCHONDRIAL"/>
    <property type="match status" value="1"/>
</dbReference>
<dbReference type="SUPFAM" id="SSF57829">
    <property type="entry name" value="Zn-binding ribosomal proteins"/>
    <property type="match status" value="1"/>
</dbReference>
<comment type="similarity">
    <text evidence="2">Belongs to the bacterial ribosomal protein bL32 family.</text>
</comment>
<name>A0A131XF96_9ACAR</name>
<dbReference type="InterPro" id="IPR002677">
    <property type="entry name" value="Ribosomal_bL32"/>
</dbReference>
<keyword evidence="3" id="KW-0809">Transit peptide</keyword>
<dbReference type="GO" id="GO:0005762">
    <property type="term" value="C:mitochondrial large ribosomal subunit"/>
    <property type="evidence" value="ECO:0007669"/>
    <property type="project" value="TreeGrafter"/>
</dbReference>
<evidence type="ECO:0000256" key="7">
    <source>
        <dbReference type="ARBA" id="ARBA00039935"/>
    </source>
</evidence>
<organism evidence="10">
    <name type="scientific">Hyalomma excavatum</name>
    <dbReference type="NCBI Taxonomy" id="257692"/>
    <lineage>
        <taxon>Eukaryota</taxon>
        <taxon>Metazoa</taxon>
        <taxon>Ecdysozoa</taxon>
        <taxon>Arthropoda</taxon>
        <taxon>Chelicerata</taxon>
        <taxon>Arachnida</taxon>
        <taxon>Acari</taxon>
        <taxon>Parasitiformes</taxon>
        <taxon>Ixodida</taxon>
        <taxon>Ixodoidea</taxon>
        <taxon>Ixodidae</taxon>
        <taxon>Hyalomminae</taxon>
        <taxon>Hyalomma</taxon>
    </lineage>
</organism>
<keyword evidence="6" id="KW-0687">Ribonucleoprotein</keyword>
<protein>
    <recommendedName>
        <fullName evidence="7">Large ribosomal subunit protein bL32m</fullName>
    </recommendedName>
    <alternativeName>
        <fullName evidence="8">39S ribosomal protein L32, mitochondrial</fullName>
    </alternativeName>
</protein>
<evidence type="ECO:0000313" key="10">
    <source>
        <dbReference type="EMBL" id="JAP64361.1"/>
    </source>
</evidence>
<evidence type="ECO:0000256" key="3">
    <source>
        <dbReference type="ARBA" id="ARBA00022946"/>
    </source>
</evidence>
<sequence>MAFFSLVEKIVKLSDALLNSAARFGYLSQPHRWTPALIADQHFPSASRVQEPDKGIMWAVPTFRVSLERRLKRRIGHPFFRIKPKDYIKSCHVCGHFHLAHTICGHCYAKVKQETDQLRDAIAQELKLEPVQEEVFVAYQGEEKKGRLVVEVDRPRPAWFSKNLMKRSSS</sequence>
<dbReference type="PANTHER" id="PTHR21026:SF2">
    <property type="entry name" value="LARGE RIBOSOMAL SUBUNIT PROTEIN BL32M"/>
    <property type="match status" value="1"/>
</dbReference>
<evidence type="ECO:0000256" key="8">
    <source>
        <dbReference type="ARBA" id="ARBA00042577"/>
    </source>
</evidence>
<dbReference type="InterPro" id="IPR011332">
    <property type="entry name" value="Ribosomal_zn-bd"/>
</dbReference>
<evidence type="ECO:0000256" key="6">
    <source>
        <dbReference type="ARBA" id="ARBA00023274"/>
    </source>
</evidence>
<keyword evidence="4 10" id="KW-0689">Ribosomal protein</keyword>
<reference evidence="10" key="1">
    <citation type="journal article" date="2017" name="Ticks Tick Borne Dis.">
        <title>An insight into the sialome of Hyalomma excavatum.</title>
        <authorList>
            <person name="Ribeiro J.M."/>
            <person name="Slovak M."/>
            <person name="Francischetti I.M."/>
        </authorList>
    </citation>
    <scope>NUCLEOTIDE SEQUENCE</scope>
    <source>
        <strain evidence="10">Samish</strain>
        <tissue evidence="10">Salivary glands</tissue>
    </source>
</reference>